<comment type="similarity">
    <text evidence="1">Belongs to the cytochrome P450 family.</text>
</comment>
<dbReference type="PANTHER" id="PTHR46696:SF1">
    <property type="entry name" value="CYTOCHROME P450 YJIB-RELATED"/>
    <property type="match status" value="1"/>
</dbReference>
<evidence type="ECO:0000256" key="1">
    <source>
        <dbReference type="ARBA" id="ARBA00010617"/>
    </source>
</evidence>
<dbReference type="PRINTS" id="PR00359">
    <property type="entry name" value="BP450"/>
</dbReference>
<sequence>MTEIFSMEYYADPFPTLARLREHEPVARVSPPFADVDLWLVSRYDDIRALSTDRRLSVDTQLASERFRTSGLAMGIGTAWEKAFVVNPADNVRQRRLVGATLTPRIVEGWTAVITETVSTLLDNLDSDLVQEFGYPLAVTTIGTVLGIRQSDHELLRGWADTATSPDRAASTQALTDALAYIGEQIEIKRKRPADDLLSLLLNASDGDERLDEEEVTAIAGNLLIAATDTTANFFPNAVVALLDHPGQLALLREDPTLVDRAVEEVLRYSNPVVLSPGFRFALEPIELHGTVIPAGGTVGFFLAAANRDPLAYDEPDALRITRATTTHVGFGHGPNHCVGSALARLQGRIGLTGLLERYPRFGIAIDRAELRHRVSPFMYGFDRLPLILG</sequence>
<dbReference type="RefSeq" id="WP_233723276.1">
    <property type="nucleotide sequence ID" value="NZ_JAJVCN010000001.1"/>
</dbReference>
<proteinExistence type="inferred from homology"/>
<reference evidence="2 3" key="1">
    <citation type="submission" date="2021-12" db="EMBL/GenBank/DDBJ databases">
        <title>Genome sequence of Kibdelosporangium philippinense ATCC 49844.</title>
        <authorList>
            <person name="Fedorov E.A."/>
            <person name="Omeragic M."/>
            <person name="Shalygina K.F."/>
            <person name="Maclea K.S."/>
        </authorList>
    </citation>
    <scope>NUCLEOTIDE SEQUENCE [LARGE SCALE GENOMIC DNA]</scope>
    <source>
        <strain evidence="2 3">ATCC 49844</strain>
    </source>
</reference>
<dbReference type="EMBL" id="JAJVCN010000001">
    <property type="protein sequence ID" value="MCE7002249.1"/>
    <property type="molecule type" value="Genomic_DNA"/>
</dbReference>
<evidence type="ECO:0000313" key="2">
    <source>
        <dbReference type="EMBL" id="MCE7002249.1"/>
    </source>
</evidence>
<name>A0ABS8Z2U0_9PSEU</name>
<dbReference type="Proteomes" id="UP001521150">
    <property type="component" value="Unassembled WGS sequence"/>
</dbReference>
<gene>
    <name evidence="2" type="ORF">LWC34_05315</name>
</gene>
<keyword evidence="3" id="KW-1185">Reference proteome</keyword>
<comment type="caution">
    <text evidence="2">The sequence shown here is derived from an EMBL/GenBank/DDBJ whole genome shotgun (WGS) entry which is preliminary data.</text>
</comment>
<dbReference type="PANTHER" id="PTHR46696">
    <property type="entry name" value="P450, PUTATIVE (EUROFUNG)-RELATED"/>
    <property type="match status" value="1"/>
</dbReference>
<protein>
    <submittedName>
        <fullName evidence="2">Cytochrome P450</fullName>
    </submittedName>
</protein>
<dbReference type="Gene3D" id="1.10.630.10">
    <property type="entry name" value="Cytochrome P450"/>
    <property type="match status" value="1"/>
</dbReference>
<dbReference type="Pfam" id="PF00067">
    <property type="entry name" value="p450"/>
    <property type="match status" value="1"/>
</dbReference>
<dbReference type="InterPro" id="IPR036396">
    <property type="entry name" value="Cyt_P450_sf"/>
</dbReference>
<dbReference type="InterPro" id="IPR002397">
    <property type="entry name" value="Cyt_P450_B"/>
</dbReference>
<dbReference type="InterPro" id="IPR001128">
    <property type="entry name" value="Cyt_P450"/>
</dbReference>
<organism evidence="2 3">
    <name type="scientific">Kibdelosporangium philippinense</name>
    <dbReference type="NCBI Taxonomy" id="211113"/>
    <lineage>
        <taxon>Bacteria</taxon>
        <taxon>Bacillati</taxon>
        <taxon>Actinomycetota</taxon>
        <taxon>Actinomycetes</taxon>
        <taxon>Pseudonocardiales</taxon>
        <taxon>Pseudonocardiaceae</taxon>
        <taxon>Kibdelosporangium</taxon>
    </lineage>
</organism>
<evidence type="ECO:0000313" key="3">
    <source>
        <dbReference type="Proteomes" id="UP001521150"/>
    </source>
</evidence>
<accession>A0ABS8Z2U0</accession>
<dbReference type="SUPFAM" id="SSF48264">
    <property type="entry name" value="Cytochrome P450"/>
    <property type="match status" value="1"/>
</dbReference>